<dbReference type="AlphaFoldDB" id="A0A242A5Q4"/>
<protein>
    <submittedName>
        <fullName evidence="1">Uncharacterized protein</fullName>
    </submittedName>
</protein>
<comment type="caution">
    <text evidence="1">The sequence shown here is derived from an EMBL/GenBank/DDBJ whole genome shotgun (WGS) entry which is preliminary data.</text>
</comment>
<dbReference type="Proteomes" id="UP000195043">
    <property type="component" value="Unassembled WGS sequence"/>
</dbReference>
<name>A0A242A5Q4_9ENTE</name>
<organism evidence="1 2">
    <name type="scientific">Candidatus Enterococcus testudinis</name>
    <dbReference type="NCBI Taxonomy" id="1834191"/>
    <lineage>
        <taxon>Bacteria</taxon>
        <taxon>Bacillati</taxon>
        <taxon>Bacillota</taxon>
        <taxon>Bacilli</taxon>
        <taxon>Lactobacillales</taxon>
        <taxon>Enterococcaceae</taxon>
        <taxon>Enterococcus</taxon>
    </lineage>
</organism>
<sequence>MRQKQASSIILFGLNDYLIDSVYEDLFLLYRSRVLDDEFLIIVVGFDLNGEQAFRDRVIKSVTAHSPSQMEQYRFLNRIIFIKYNMDSVQEIIQLSLSIQLAEEEFESYGNRVFLIPEGNMNRILVETFETYDFFTVKGINKLVLLNDYNSNKILFNIINEFDSTGFMHYTIEKHQFLNRNQLTSQIEIIIP</sequence>
<evidence type="ECO:0000313" key="2">
    <source>
        <dbReference type="Proteomes" id="UP000195043"/>
    </source>
</evidence>
<gene>
    <name evidence="1" type="ORF">A5886_001443</name>
</gene>
<proteinExistence type="predicted"/>
<dbReference type="STRING" id="1834191.A5886_001443"/>
<dbReference type="EMBL" id="NGKU01000001">
    <property type="protein sequence ID" value="OTN76366.1"/>
    <property type="molecule type" value="Genomic_DNA"/>
</dbReference>
<dbReference type="Gene3D" id="3.40.50.720">
    <property type="entry name" value="NAD(P)-binding Rossmann-like Domain"/>
    <property type="match status" value="1"/>
</dbReference>
<dbReference type="RefSeq" id="WP_086274328.1">
    <property type="nucleotide sequence ID" value="NZ_NGKU01000001.1"/>
</dbReference>
<evidence type="ECO:0000313" key="1">
    <source>
        <dbReference type="EMBL" id="OTN76366.1"/>
    </source>
</evidence>
<reference evidence="1 2" key="1">
    <citation type="submission" date="2017-05" db="EMBL/GenBank/DDBJ databases">
        <title>The Genome Sequence of Enterococcus sp. 8G7_MSG3316.</title>
        <authorList>
            <consortium name="The Broad Institute Genomics Platform"/>
            <consortium name="The Broad Institute Genomic Center for Infectious Diseases"/>
            <person name="Earl A."/>
            <person name="Manson A."/>
            <person name="Schwartman J."/>
            <person name="Gilmore M."/>
            <person name="Abouelleil A."/>
            <person name="Cao P."/>
            <person name="Chapman S."/>
            <person name="Cusick C."/>
            <person name="Shea T."/>
            <person name="Young S."/>
            <person name="Neafsey D."/>
            <person name="Nusbaum C."/>
            <person name="Birren B."/>
        </authorList>
    </citation>
    <scope>NUCLEOTIDE SEQUENCE [LARGE SCALE GENOMIC DNA]</scope>
    <source>
        <strain evidence="1 2">8G7_MSG3316</strain>
    </source>
</reference>
<keyword evidence="2" id="KW-1185">Reference proteome</keyword>
<dbReference type="InterPro" id="IPR036291">
    <property type="entry name" value="NAD(P)-bd_dom_sf"/>
</dbReference>
<dbReference type="SUPFAM" id="SSF51735">
    <property type="entry name" value="NAD(P)-binding Rossmann-fold domains"/>
    <property type="match status" value="1"/>
</dbReference>
<accession>A0A242A5Q4</accession>